<proteinExistence type="predicted"/>
<reference evidence="1 2" key="1">
    <citation type="journal article" date="2015" name="Genome Announc.">
        <title>Expanding the biotechnology potential of lactobacilli through comparative genomics of 213 strains and associated genera.</title>
        <authorList>
            <person name="Sun Z."/>
            <person name="Harris H.M."/>
            <person name="McCann A."/>
            <person name="Guo C."/>
            <person name="Argimon S."/>
            <person name="Zhang W."/>
            <person name="Yang X."/>
            <person name="Jeffery I.B."/>
            <person name="Cooney J.C."/>
            <person name="Kagawa T.F."/>
            <person name="Liu W."/>
            <person name="Song Y."/>
            <person name="Salvetti E."/>
            <person name="Wrobel A."/>
            <person name="Rasinkangas P."/>
            <person name="Parkhill J."/>
            <person name="Rea M.C."/>
            <person name="O'Sullivan O."/>
            <person name="Ritari J."/>
            <person name="Douillard F.P."/>
            <person name="Paul Ross R."/>
            <person name="Yang R."/>
            <person name="Briner A.E."/>
            <person name="Felis G.E."/>
            <person name="de Vos W.M."/>
            <person name="Barrangou R."/>
            <person name="Klaenhammer T.R."/>
            <person name="Caufield P.W."/>
            <person name="Cui Y."/>
            <person name="Zhang H."/>
            <person name="O'Toole P.W."/>
        </authorList>
    </citation>
    <scope>NUCLEOTIDE SEQUENCE [LARGE SCALE GENOMIC DNA]</scope>
    <source>
        <strain evidence="1 2">DSM 18630</strain>
    </source>
</reference>
<gene>
    <name evidence="1" type="ORF">FC89_GL001318</name>
</gene>
<dbReference type="STRING" id="1423750.FC89_GL001318"/>
<comment type="caution">
    <text evidence="1">The sequence shown here is derived from an EMBL/GenBank/DDBJ whole genome shotgun (WGS) entry which is preliminary data.</text>
</comment>
<protein>
    <submittedName>
        <fullName evidence="1">Uncharacterized protein</fullName>
    </submittedName>
</protein>
<dbReference type="EMBL" id="AZGB01000018">
    <property type="protein sequence ID" value="KRM05614.1"/>
    <property type="molecule type" value="Genomic_DNA"/>
</dbReference>
<evidence type="ECO:0000313" key="1">
    <source>
        <dbReference type="EMBL" id="KRM05614.1"/>
    </source>
</evidence>
<organism evidence="1 2">
    <name type="scientific">Liquorilactobacillus ghanensis DSM 18630</name>
    <dbReference type="NCBI Taxonomy" id="1423750"/>
    <lineage>
        <taxon>Bacteria</taxon>
        <taxon>Bacillati</taxon>
        <taxon>Bacillota</taxon>
        <taxon>Bacilli</taxon>
        <taxon>Lactobacillales</taxon>
        <taxon>Lactobacillaceae</taxon>
        <taxon>Liquorilactobacillus</taxon>
    </lineage>
</organism>
<keyword evidence="2" id="KW-1185">Reference proteome</keyword>
<evidence type="ECO:0000313" key="2">
    <source>
        <dbReference type="Proteomes" id="UP000051451"/>
    </source>
</evidence>
<name>A0A0R1VIQ0_9LACO</name>
<dbReference type="AlphaFoldDB" id="A0A0R1VIQ0"/>
<sequence>MKKYIKSPLFIEIKKENIHGTALLQHIRTINSMKYSGEQPETTLSQQEISIISDRIQQFY</sequence>
<accession>A0A0R1VIQ0</accession>
<dbReference type="PATRIC" id="fig|1423750.3.peg.1351"/>
<dbReference type="Proteomes" id="UP000051451">
    <property type="component" value="Unassembled WGS sequence"/>
</dbReference>